<dbReference type="SUPFAM" id="SSF52540">
    <property type="entry name" value="P-loop containing nucleoside triphosphate hydrolases"/>
    <property type="match status" value="1"/>
</dbReference>
<evidence type="ECO:0000256" key="12">
    <source>
        <dbReference type="RuleBase" id="RU003784"/>
    </source>
</evidence>
<dbReference type="InterPro" id="IPR039657">
    <property type="entry name" value="Dimethylallyltransferase"/>
</dbReference>
<evidence type="ECO:0000313" key="15">
    <source>
        <dbReference type="Proteomes" id="UP000176511"/>
    </source>
</evidence>
<name>A0A1F6DJS1_9BACT</name>
<evidence type="ECO:0000256" key="8">
    <source>
        <dbReference type="ARBA" id="ARBA00022842"/>
    </source>
</evidence>
<dbReference type="GO" id="GO:0052381">
    <property type="term" value="F:tRNA dimethylallyltransferase activity"/>
    <property type="evidence" value="ECO:0007669"/>
    <property type="project" value="UniProtKB-UniRule"/>
</dbReference>
<evidence type="ECO:0000256" key="4">
    <source>
        <dbReference type="ARBA" id="ARBA00022679"/>
    </source>
</evidence>
<gene>
    <name evidence="10" type="primary">miaA</name>
    <name evidence="14" type="ORF">A3C87_04110</name>
</gene>
<dbReference type="NCBIfam" id="TIGR00174">
    <property type="entry name" value="miaA"/>
    <property type="match status" value="1"/>
</dbReference>
<reference evidence="14 15" key="1">
    <citation type="journal article" date="2016" name="Nat. Commun.">
        <title>Thousands of microbial genomes shed light on interconnected biogeochemical processes in an aquifer system.</title>
        <authorList>
            <person name="Anantharaman K."/>
            <person name="Brown C.T."/>
            <person name="Hug L.A."/>
            <person name="Sharon I."/>
            <person name="Castelle C.J."/>
            <person name="Probst A.J."/>
            <person name="Thomas B.C."/>
            <person name="Singh A."/>
            <person name="Wilkins M.J."/>
            <person name="Karaoz U."/>
            <person name="Brodie E.L."/>
            <person name="Williams K.H."/>
            <person name="Hubbard S.S."/>
            <person name="Banfield J.F."/>
        </authorList>
    </citation>
    <scope>NUCLEOTIDE SEQUENCE [LARGE SCALE GENOMIC DNA]</scope>
</reference>
<dbReference type="Pfam" id="PF01715">
    <property type="entry name" value="IPPT"/>
    <property type="match status" value="1"/>
</dbReference>
<feature type="binding site" evidence="10">
    <location>
        <begin position="13"/>
        <end position="18"/>
    </location>
    <ligand>
        <name>substrate</name>
    </ligand>
</feature>
<dbReference type="PANTHER" id="PTHR11088:SF60">
    <property type="entry name" value="TRNA DIMETHYLALLYLTRANSFERASE"/>
    <property type="match status" value="1"/>
</dbReference>
<dbReference type="STRING" id="1798491.A3C87_04110"/>
<keyword evidence="5 10" id="KW-0819">tRNA processing</keyword>
<dbReference type="EC" id="2.5.1.75" evidence="10"/>
<evidence type="ECO:0000256" key="5">
    <source>
        <dbReference type="ARBA" id="ARBA00022694"/>
    </source>
</evidence>
<evidence type="ECO:0000256" key="2">
    <source>
        <dbReference type="ARBA" id="ARBA00003213"/>
    </source>
</evidence>
<comment type="catalytic activity">
    <reaction evidence="9 10 11">
        <text>adenosine(37) in tRNA + dimethylallyl diphosphate = N(6)-dimethylallyladenosine(37) in tRNA + diphosphate</text>
        <dbReference type="Rhea" id="RHEA:26482"/>
        <dbReference type="Rhea" id="RHEA-COMP:10162"/>
        <dbReference type="Rhea" id="RHEA-COMP:10375"/>
        <dbReference type="ChEBI" id="CHEBI:33019"/>
        <dbReference type="ChEBI" id="CHEBI:57623"/>
        <dbReference type="ChEBI" id="CHEBI:74411"/>
        <dbReference type="ChEBI" id="CHEBI:74415"/>
        <dbReference type="EC" id="2.5.1.75"/>
    </reaction>
</comment>
<keyword evidence="7 10" id="KW-0067">ATP-binding</keyword>
<dbReference type="InterPro" id="IPR027417">
    <property type="entry name" value="P-loop_NTPase"/>
</dbReference>
<dbReference type="GO" id="GO:0006400">
    <property type="term" value="P:tRNA modification"/>
    <property type="evidence" value="ECO:0007669"/>
    <property type="project" value="TreeGrafter"/>
</dbReference>
<protein>
    <recommendedName>
        <fullName evidence="10">tRNA dimethylallyltransferase</fullName>
        <ecNumber evidence="10">2.5.1.75</ecNumber>
    </recommendedName>
    <alternativeName>
        <fullName evidence="10">Dimethylallyl diphosphate:tRNA dimethylallyltransferase</fullName>
        <shortName evidence="10">DMAPP:tRNA dimethylallyltransferase</shortName>
        <shortName evidence="10">DMATase</shortName>
    </alternativeName>
    <alternativeName>
        <fullName evidence="10">Isopentenyl-diphosphate:tRNA isopentenyltransferase</fullName>
        <shortName evidence="10">IPP transferase</shortName>
        <shortName evidence="10">IPPT</shortName>
        <shortName evidence="10">IPTase</shortName>
    </alternativeName>
</protein>
<accession>A0A1F6DJS1</accession>
<keyword evidence="8 10" id="KW-0460">Magnesium</keyword>
<evidence type="ECO:0000256" key="1">
    <source>
        <dbReference type="ARBA" id="ARBA00001946"/>
    </source>
</evidence>
<evidence type="ECO:0000313" key="14">
    <source>
        <dbReference type="EMBL" id="OGG61636.1"/>
    </source>
</evidence>
<dbReference type="PANTHER" id="PTHR11088">
    <property type="entry name" value="TRNA DIMETHYLALLYLTRANSFERASE"/>
    <property type="match status" value="1"/>
</dbReference>
<dbReference type="Gene3D" id="1.10.20.140">
    <property type="match status" value="1"/>
</dbReference>
<dbReference type="GO" id="GO:0005524">
    <property type="term" value="F:ATP binding"/>
    <property type="evidence" value="ECO:0007669"/>
    <property type="project" value="UniProtKB-UniRule"/>
</dbReference>
<evidence type="ECO:0000256" key="11">
    <source>
        <dbReference type="RuleBase" id="RU003783"/>
    </source>
</evidence>
<comment type="similarity">
    <text evidence="3 10 13">Belongs to the IPP transferase family.</text>
</comment>
<comment type="caution">
    <text evidence="14">The sequence shown here is derived from an EMBL/GenBank/DDBJ whole genome shotgun (WGS) entry which is preliminary data.</text>
</comment>
<dbReference type="HAMAP" id="MF_00185">
    <property type="entry name" value="IPP_trans"/>
    <property type="match status" value="1"/>
</dbReference>
<evidence type="ECO:0000256" key="13">
    <source>
        <dbReference type="RuleBase" id="RU003785"/>
    </source>
</evidence>
<keyword evidence="4 10" id="KW-0808">Transferase</keyword>
<evidence type="ECO:0000256" key="9">
    <source>
        <dbReference type="ARBA" id="ARBA00049563"/>
    </source>
</evidence>
<evidence type="ECO:0000256" key="7">
    <source>
        <dbReference type="ARBA" id="ARBA00022840"/>
    </source>
</evidence>
<sequence length="299" mass="34136">MKKQKVVVIVGQTSSGKTALSLALAQAIGGEIISADSRQVYRGMDIGSGKVTKEEQTLVPHYLLDVADPTKDIYTVADFVQQGREILDKIENRAVTPIIVGGTFMYVDALLGKMSIPKVPPNETFRASLETYTNEELFAMLTAKDTRRAVEIDRHNRIRLVRALEIIEALGAVPEVVSNEKYDVFTIGLSIDKEQLYERILERLLARFDEGMIEEVARLHEEGVSWERLHTFGLEYRHIAAYLQVNTTDKETLIAALDQDIRSFAKRQMTWLKRDKDIHWYPYNAHEQIIRDVRAWLMS</sequence>
<evidence type="ECO:0000256" key="3">
    <source>
        <dbReference type="ARBA" id="ARBA00005842"/>
    </source>
</evidence>
<proteinExistence type="inferred from homology"/>
<feature type="region of interest" description="Interaction with substrate tRNA" evidence="10">
    <location>
        <begin position="36"/>
        <end position="39"/>
    </location>
</feature>
<organism evidence="14 15">
    <name type="scientific">Candidatus Kaiserbacteria bacterium RIFCSPHIGHO2_02_FULL_49_34</name>
    <dbReference type="NCBI Taxonomy" id="1798491"/>
    <lineage>
        <taxon>Bacteria</taxon>
        <taxon>Candidatus Kaiseribacteriota</taxon>
    </lineage>
</organism>
<feature type="binding site" evidence="10">
    <location>
        <begin position="11"/>
        <end position="18"/>
    </location>
    <ligand>
        <name>ATP</name>
        <dbReference type="ChEBI" id="CHEBI:30616"/>
    </ligand>
</feature>
<comment type="function">
    <text evidence="2 10 12">Catalyzes the transfer of a dimethylallyl group onto the adenine at position 37 in tRNAs that read codons beginning with uridine, leading to the formation of N6-(dimethylallyl)adenosine (i(6)A).</text>
</comment>
<feature type="site" description="Interaction with substrate tRNA" evidence="10">
    <location>
        <position position="103"/>
    </location>
</feature>
<feature type="site" description="Interaction with substrate tRNA" evidence="10">
    <location>
        <position position="126"/>
    </location>
</feature>
<comment type="caution">
    <text evidence="10">Lacks conserved residue(s) required for the propagation of feature annotation.</text>
</comment>
<dbReference type="InterPro" id="IPR018022">
    <property type="entry name" value="IPT"/>
</dbReference>
<comment type="cofactor">
    <cofactor evidence="1 10">
        <name>Mg(2+)</name>
        <dbReference type="ChEBI" id="CHEBI:18420"/>
    </cofactor>
</comment>
<dbReference type="Proteomes" id="UP000176511">
    <property type="component" value="Unassembled WGS sequence"/>
</dbReference>
<keyword evidence="6 10" id="KW-0547">Nucleotide-binding</keyword>
<evidence type="ECO:0000256" key="6">
    <source>
        <dbReference type="ARBA" id="ARBA00022741"/>
    </source>
</evidence>
<evidence type="ECO:0000256" key="10">
    <source>
        <dbReference type="HAMAP-Rule" id="MF_00185"/>
    </source>
</evidence>
<dbReference type="Gene3D" id="3.40.50.300">
    <property type="entry name" value="P-loop containing nucleotide triphosphate hydrolases"/>
    <property type="match status" value="1"/>
</dbReference>
<dbReference type="EMBL" id="MFLE01000016">
    <property type="protein sequence ID" value="OGG61636.1"/>
    <property type="molecule type" value="Genomic_DNA"/>
</dbReference>
<dbReference type="AlphaFoldDB" id="A0A1F6DJS1"/>
<comment type="subunit">
    <text evidence="10">Monomer.</text>
</comment>